<feature type="compositionally biased region" description="Polar residues" evidence="5">
    <location>
        <begin position="501"/>
        <end position="512"/>
    </location>
</feature>
<dbReference type="GO" id="GO:0005886">
    <property type="term" value="C:plasma membrane"/>
    <property type="evidence" value="ECO:0007669"/>
    <property type="project" value="TreeGrafter"/>
</dbReference>
<dbReference type="CDD" id="cd00637">
    <property type="entry name" value="7tm_classA_rhodopsin-like"/>
    <property type="match status" value="1"/>
</dbReference>
<name>A0A9P9FNW2_9HYPO</name>
<dbReference type="PANTHER" id="PTHR23112:SF37">
    <property type="entry name" value="G PROTEIN-COUPLED RECEPTOR GPR1"/>
    <property type="match status" value="1"/>
</dbReference>
<dbReference type="Proteomes" id="UP000738349">
    <property type="component" value="Unassembled WGS sequence"/>
</dbReference>
<feature type="domain" description="G-protein coupled receptors family 1 profile" evidence="7">
    <location>
        <begin position="139"/>
        <end position="386"/>
    </location>
</feature>
<dbReference type="GO" id="GO:0004930">
    <property type="term" value="F:G protein-coupled receptor activity"/>
    <property type="evidence" value="ECO:0007669"/>
    <property type="project" value="InterPro"/>
</dbReference>
<organism evidence="8 9">
    <name type="scientific">Dactylonectria macrodidyma</name>
    <dbReference type="NCBI Taxonomy" id="307937"/>
    <lineage>
        <taxon>Eukaryota</taxon>
        <taxon>Fungi</taxon>
        <taxon>Dikarya</taxon>
        <taxon>Ascomycota</taxon>
        <taxon>Pezizomycotina</taxon>
        <taxon>Sordariomycetes</taxon>
        <taxon>Hypocreomycetidae</taxon>
        <taxon>Hypocreales</taxon>
        <taxon>Nectriaceae</taxon>
        <taxon>Dactylonectria</taxon>
    </lineage>
</organism>
<keyword evidence="2 6" id="KW-0812">Transmembrane</keyword>
<evidence type="ECO:0000313" key="8">
    <source>
        <dbReference type="EMBL" id="KAH7170770.1"/>
    </source>
</evidence>
<evidence type="ECO:0000256" key="5">
    <source>
        <dbReference type="SAM" id="MobiDB-lite"/>
    </source>
</evidence>
<feature type="region of interest" description="Disordered" evidence="5">
    <location>
        <begin position="493"/>
        <end position="514"/>
    </location>
</feature>
<feature type="transmembrane region" description="Helical" evidence="6">
    <location>
        <begin position="234"/>
        <end position="256"/>
    </location>
</feature>
<dbReference type="GO" id="GO:0007189">
    <property type="term" value="P:adenylate cyclase-activating G protein-coupled receptor signaling pathway"/>
    <property type="evidence" value="ECO:0007669"/>
    <property type="project" value="TreeGrafter"/>
</dbReference>
<dbReference type="AlphaFoldDB" id="A0A9P9FNW2"/>
<evidence type="ECO:0000256" key="1">
    <source>
        <dbReference type="ARBA" id="ARBA00004141"/>
    </source>
</evidence>
<dbReference type="OrthoDB" id="100006at2759"/>
<keyword evidence="9" id="KW-1185">Reference proteome</keyword>
<evidence type="ECO:0000256" key="4">
    <source>
        <dbReference type="ARBA" id="ARBA00023136"/>
    </source>
</evidence>
<feature type="transmembrane region" description="Helical" evidence="6">
    <location>
        <begin position="336"/>
        <end position="356"/>
    </location>
</feature>
<evidence type="ECO:0000256" key="6">
    <source>
        <dbReference type="SAM" id="Phobius"/>
    </source>
</evidence>
<reference evidence="8" key="1">
    <citation type="journal article" date="2021" name="Nat. Commun.">
        <title>Genetic determinants of endophytism in the Arabidopsis root mycobiome.</title>
        <authorList>
            <person name="Mesny F."/>
            <person name="Miyauchi S."/>
            <person name="Thiergart T."/>
            <person name="Pickel B."/>
            <person name="Atanasova L."/>
            <person name="Karlsson M."/>
            <person name="Huettel B."/>
            <person name="Barry K.W."/>
            <person name="Haridas S."/>
            <person name="Chen C."/>
            <person name="Bauer D."/>
            <person name="Andreopoulos W."/>
            <person name="Pangilinan J."/>
            <person name="LaButti K."/>
            <person name="Riley R."/>
            <person name="Lipzen A."/>
            <person name="Clum A."/>
            <person name="Drula E."/>
            <person name="Henrissat B."/>
            <person name="Kohler A."/>
            <person name="Grigoriev I.V."/>
            <person name="Martin F.M."/>
            <person name="Hacquard S."/>
        </authorList>
    </citation>
    <scope>NUCLEOTIDE SEQUENCE</scope>
    <source>
        <strain evidence="8">MPI-CAGE-AT-0147</strain>
    </source>
</reference>
<sequence>MFLWEAAPSSKLVPKLFSSFFNLEPTQLSWQQTPSCGKLGIMNSEAQQYLQIHPENDSLSPLPAQYRHGLVAIAVFALLSFVITSALFLYLTFKLVNWSLKNKARTNSIKGNVPDPQPITDFTYENGAYGPEGESSKVAHDRSVRRIQEAGRRPPNQFLVLIYNLIIADMHQAAAFILSISWLRGGGIIIHTPTCFVQGFLASTGNLSSSLFMTTIAIHTYFSVVKGSQPTQTVLYAGIFAIWVFVYLMCVIPLVATHNGRDVGGYFVRADPWCWINDDYNNIQLLTHNLFIFVSMFATTALYVAIYLSLREEVRSKLQMPGQKIASIKLSHKPAFLLYPLIYVICTLPLVLARIIDMAGVQVPIEYYCFTGAIIASNGSLDCVLFGTTRHTIVFGATDDVDAGNTGLDTFAFMRTPPSQFGNSVWIEGGEGPEENTDVGGWWQRLGRRRGSSAAAIPTHTRPLSQESLRREPRQDMTIQMDVVTTMTVEIDEGKQRDTRSPSSLRSDTPSLFSGEKHIFKGF</sequence>
<proteinExistence type="predicted"/>
<dbReference type="InterPro" id="IPR017452">
    <property type="entry name" value="GPCR_Rhodpsn_7TM"/>
</dbReference>
<evidence type="ECO:0000313" key="9">
    <source>
        <dbReference type="Proteomes" id="UP000738349"/>
    </source>
</evidence>
<feature type="transmembrane region" description="Helical" evidence="6">
    <location>
        <begin position="290"/>
        <end position="310"/>
    </location>
</feature>
<keyword evidence="4 6" id="KW-0472">Membrane</keyword>
<keyword evidence="8" id="KW-0675">Receptor</keyword>
<evidence type="ECO:0000256" key="2">
    <source>
        <dbReference type="ARBA" id="ARBA00022692"/>
    </source>
</evidence>
<dbReference type="EMBL" id="JAGMUV010000002">
    <property type="protein sequence ID" value="KAH7170770.1"/>
    <property type="molecule type" value="Genomic_DNA"/>
</dbReference>
<comment type="caution">
    <text evidence="8">The sequence shown here is derived from an EMBL/GenBank/DDBJ whole genome shotgun (WGS) entry which is preliminary data.</text>
</comment>
<dbReference type="InterPro" id="IPR000276">
    <property type="entry name" value="GPCR_Rhodpsn"/>
</dbReference>
<feature type="transmembrane region" description="Helical" evidence="6">
    <location>
        <begin position="158"/>
        <end position="180"/>
    </location>
</feature>
<accession>A0A9P9FNW2</accession>
<dbReference type="Gene3D" id="1.20.1070.10">
    <property type="entry name" value="Rhodopsin 7-helix transmembrane proteins"/>
    <property type="match status" value="1"/>
</dbReference>
<keyword evidence="3 6" id="KW-1133">Transmembrane helix</keyword>
<evidence type="ECO:0000256" key="3">
    <source>
        <dbReference type="ARBA" id="ARBA00022989"/>
    </source>
</evidence>
<dbReference type="PROSITE" id="PS50262">
    <property type="entry name" value="G_PROTEIN_RECEP_F1_2"/>
    <property type="match status" value="1"/>
</dbReference>
<dbReference type="PANTHER" id="PTHR23112">
    <property type="entry name" value="G PROTEIN-COUPLED RECEPTOR 157-RELATED"/>
    <property type="match status" value="1"/>
</dbReference>
<feature type="transmembrane region" description="Helical" evidence="6">
    <location>
        <begin position="200"/>
        <end position="222"/>
    </location>
</feature>
<gene>
    <name evidence="8" type="ORF">EDB81DRAFT_876787</name>
</gene>
<protein>
    <submittedName>
        <fullName evidence="8">G protein-coupled glucose receptor regulating Gpa2-domain-containing protein</fullName>
    </submittedName>
</protein>
<dbReference type="SUPFAM" id="SSF81321">
    <property type="entry name" value="Family A G protein-coupled receptor-like"/>
    <property type="match status" value="1"/>
</dbReference>
<dbReference type="Pfam" id="PF00001">
    <property type="entry name" value="7tm_1"/>
    <property type="match status" value="1"/>
</dbReference>
<feature type="transmembrane region" description="Helical" evidence="6">
    <location>
        <begin position="70"/>
        <end position="93"/>
    </location>
</feature>
<comment type="subcellular location">
    <subcellularLocation>
        <location evidence="1">Membrane</location>
        <topology evidence="1">Multi-pass membrane protein</topology>
    </subcellularLocation>
</comment>
<evidence type="ECO:0000259" key="7">
    <source>
        <dbReference type="PROSITE" id="PS50262"/>
    </source>
</evidence>